<evidence type="ECO:0008006" key="4">
    <source>
        <dbReference type="Google" id="ProtNLM"/>
    </source>
</evidence>
<dbReference type="KEGG" id="sata:C5746_04090"/>
<feature type="chain" id="PRO_5039427842" description="Secreted protein" evidence="1">
    <location>
        <begin position="22"/>
        <end position="138"/>
    </location>
</feature>
<evidence type="ECO:0000256" key="1">
    <source>
        <dbReference type="SAM" id="SignalP"/>
    </source>
</evidence>
<organism evidence="2 3">
    <name type="scientific">Streptomyces atratus</name>
    <dbReference type="NCBI Taxonomy" id="1893"/>
    <lineage>
        <taxon>Bacteria</taxon>
        <taxon>Bacillati</taxon>
        <taxon>Actinomycetota</taxon>
        <taxon>Actinomycetes</taxon>
        <taxon>Kitasatosporales</taxon>
        <taxon>Streptomycetaceae</taxon>
        <taxon>Streptomyces</taxon>
    </lineage>
</organism>
<protein>
    <recommendedName>
        <fullName evidence="4">Secreted protein</fullName>
    </recommendedName>
</protein>
<feature type="signal peptide" evidence="1">
    <location>
        <begin position="1"/>
        <end position="21"/>
    </location>
</feature>
<reference evidence="2 3" key="1">
    <citation type="journal article" date="2018" name="Front. Microbiol.">
        <title>Genome Sequencing of Streptomyces atratus SCSIOZH16 and Activation Production of Nocardamine via Metabolic Engineering.</title>
        <authorList>
            <person name="Li Y."/>
            <person name="Zhang C."/>
            <person name="Liu C."/>
            <person name="Ju J."/>
            <person name="Ma J."/>
        </authorList>
    </citation>
    <scope>NUCLEOTIDE SEQUENCE [LARGE SCALE GENOMIC DNA]</scope>
    <source>
        <strain evidence="2 3">SCSIO_ZH16</strain>
    </source>
</reference>
<gene>
    <name evidence="2" type="ORF">C5746_04090</name>
</gene>
<proteinExistence type="predicted"/>
<evidence type="ECO:0000313" key="3">
    <source>
        <dbReference type="Proteomes" id="UP000252698"/>
    </source>
</evidence>
<dbReference type="Proteomes" id="UP000252698">
    <property type="component" value="Chromosome"/>
</dbReference>
<name>A0A2Z5J7I6_STRAR</name>
<dbReference type="EMBL" id="CP027306">
    <property type="protein sequence ID" value="AXE76272.1"/>
    <property type="molecule type" value="Genomic_DNA"/>
</dbReference>
<keyword evidence="1" id="KW-0732">Signal</keyword>
<sequence>MLCAATALAAAVAPASASASAGSPAAAHAVVVDCFSNSQVRPGDFLLACGDGNNRLIELRWSTWGHTSAVGRGLDAVNDCQPFCAAGRFHSYPVIVRLDRPDSWKKHPELKRFTRLQLTYTDGRPSQTPRDVTYKLWD</sequence>
<dbReference type="AlphaFoldDB" id="A0A2Z5J7I6"/>
<accession>A0A2Z5J7I6</accession>
<evidence type="ECO:0000313" key="2">
    <source>
        <dbReference type="EMBL" id="AXE76272.1"/>
    </source>
</evidence>